<organism evidence="2 3">
    <name type="scientific">Acer saccharum</name>
    <name type="common">Sugar maple</name>
    <dbReference type="NCBI Taxonomy" id="4024"/>
    <lineage>
        <taxon>Eukaryota</taxon>
        <taxon>Viridiplantae</taxon>
        <taxon>Streptophyta</taxon>
        <taxon>Embryophyta</taxon>
        <taxon>Tracheophyta</taxon>
        <taxon>Spermatophyta</taxon>
        <taxon>Magnoliopsida</taxon>
        <taxon>eudicotyledons</taxon>
        <taxon>Gunneridae</taxon>
        <taxon>Pentapetalae</taxon>
        <taxon>rosids</taxon>
        <taxon>malvids</taxon>
        <taxon>Sapindales</taxon>
        <taxon>Sapindaceae</taxon>
        <taxon>Hippocastanoideae</taxon>
        <taxon>Acereae</taxon>
        <taxon>Acer</taxon>
    </lineage>
</organism>
<comment type="caution">
    <text evidence="2">The sequence shown here is derived from an EMBL/GenBank/DDBJ whole genome shotgun (WGS) entry which is preliminary data.</text>
</comment>
<evidence type="ECO:0000313" key="3">
    <source>
        <dbReference type="Proteomes" id="UP001168877"/>
    </source>
</evidence>
<keyword evidence="1" id="KW-0472">Membrane</keyword>
<sequence>MVSLRPRTSVASSMLLLDSSLLDLNSSHAHDGIGSSSSSSSATSASTFTLGLVAAFYFSLFFLASVSSLSIPLDLTASFVPPPVFEALVSFLARLPKQQVAKDRPPRLSFNIDESVNDLELRRDK</sequence>
<evidence type="ECO:0000256" key="1">
    <source>
        <dbReference type="SAM" id="Phobius"/>
    </source>
</evidence>
<keyword evidence="1" id="KW-1133">Transmembrane helix</keyword>
<accession>A0AA39S6E4</accession>
<feature type="transmembrane region" description="Helical" evidence="1">
    <location>
        <begin position="45"/>
        <end position="64"/>
    </location>
</feature>
<protein>
    <submittedName>
        <fullName evidence="2">Uncharacterized protein</fullName>
    </submittedName>
</protein>
<dbReference type="AlphaFoldDB" id="A0AA39S6E4"/>
<proteinExistence type="predicted"/>
<dbReference type="EMBL" id="JAUESC010000384">
    <property type="protein sequence ID" value="KAK0583545.1"/>
    <property type="molecule type" value="Genomic_DNA"/>
</dbReference>
<keyword evidence="1" id="KW-0812">Transmembrane</keyword>
<name>A0AA39S6E4_ACESA</name>
<reference evidence="2" key="2">
    <citation type="submission" date="2023-06" db="EMBL/GenBank/DDBJ databases">
        <authorList>
            <person name="Swenson N.G."/>
            <person name="Wegrzyn J.L."/>
            <person name="Mcevoy S.L."/>
        </authorList>
    </citation>
    <scope>NUCLEOTIDE SEQUENCE</scope>
    <source>
        <strain evidence="2">NS2018</strain>
        <tissue evidence="2">Leaf</tissue>
    </source>
</reference>
<dbReference type="Proteomes" id="UP001168877">
    <property type="component" value="Unassembled WGS sequence"/>
</dbReference>
<gene>
    <name evidence="2" type="ORF">LWI29_038055</name>
</gene>
<keyword evidence="3" id="KW-1185">Reference proteome</keyword>
<evidence type="ECO:0000313" key="2">
    <source>
        <dbReference type="EMBL" id="KAK0583545.1"/>
    </source>
</evidence>
<reference evidence="2" key="1">
    <citation type="journal article" date="2022" name="Plant J.">
        <title>Strategies of tolerance reflected in two North American maple genomes.</title>
        <authorList>
            <person name="McEvoy S.L."/>
            <person name="Sezen U.U."/>
            <person name="Trouern-Trend A."/>
            <person name="McMahon S.M."/>
            <person name="Schaberg P.G."/>
            <person name="Yang J."/>
            <person name="Wegrzyn J.L."/>
            <person name="Swenson N.G."/>
        </authorList>
    </citation>
    <scope>NUCLEOTIDE SEQUENCE</scope>
    <source>
        <strain evidence="2">NS2018</strain>
    </source>
</reference>